<gene>
    <name evidence="1" type="ORF">LCGC14_1751780</name>
</gene>
<dbReference type="AlphaFoldDB" id="A0A0F9K322"/>
<dbReference type="CDD" id="cd09618">
    <property type="entry name" value="CBM9_like_2"/>
    <property type="match status" value="1"/>
</dbReference>
<accession>A0A0F9K322</accession>
<protein>
    <recommendedName>
        <fullName evidence="2">Carbohydrate-binding domain-containing protein</fullName>
    </recommendedName>
</protein>
<reference evidence="1" key="1">
    <citation type="journal article" date="2015" name="Nature">
        <title>Complex archaea that bridge the gap between prokaryotes and eukaryotes.</title>
        <authorList>
            <person name="Spang A."/>
            <person name="Saw J.H."/>
            <person name="Jorgensen S.L."/>
            <person name="Zaremba-Niedzwiedzka K."/>
            <person name="Martijn J."/>
            <person name="Lind A.E."/>
            <person name="van Eijk R."/>
            <person name="Schleper C."/>
            <person name="Guy L."/>
            <person name="Ettema T.J."/>
        </authorList>
    </citation>
    <scope>NUCLEOTIDE SEQUENCE</scope>
</reference>
<comment type="caution">
    <text evidence="1">The sequence shown here is derived from an EMBL/GenBank/DDBJ whole genome shotgun (WGS) entry which is preliminary data.</text>
</comment>
<name>A0A0F9K322_9ZZZZ</name>
<dbReference type="Gene3D" id="2.60.40.1190">
    <property type="match status" value="1"/>
</dbReference>
<dbReference type="SUPFAM" id="SSF49344">
    <property type="entry name" value="CBD9-like"/>
    <property type="match status" value="1"/>
</dbReference>
<organism evidence="1">
    <name type="scientific">marine sediment metagenome</name>
    <dbReference type="NCBI Taxonomy" id="412755"/>
    <lineage>
        <taxon>unclassified sequences</taxon>
        <taxon>metagenomes</taxon>
        <taxon>ecological metagenomes</taxon>
    </lineage>
</organism>
<dbReference type="EMBL" id="LAZR01016166">
    <property type="protein sequence ID" value="KKM05668.1"/>
    <property type="molecule type" value="Genomic_DNA"/>
</dbReference>
<evidence type="ECO:0000313" key="1">
    <source>
        <dbReference type="EMBL" id="KKM05668.1"/>
    </source>
</evidence>
<evidence type="ECO:0008006" key="2">
    <source>
        <dbReference type="Google" id="ProtNLM"/>
    </source>
</evidence>
<proteinExistence type="predicted"/>
<sequence length="237" mass="27164">MGKRSAIIIILLLPLLLSAKPPEPQEQKTVQAVRANGPINIDGVLDETAWQEEGYSDFIQSDPTDGAQPTEKTKVWVAYDEKSLYVAARLYDSQPELITSRLGRRDDFVDSDWFIFAVDPYYDRRSGYQFAVNPAGSIVDWTLLNDEWNDSTWDGVWEWKALIDKEGWTVEIRIPYNQLRFPKKEEYVWAMSPVLPNFWESRIFVLAGSLSSFPSLLSRPNTAPKNQATLSRLDKNI</sequence>